<keyword evidence="2" id="KW-1185">Reference proteome</keyword>
<comment type="caution">
    <text evidence="1">The sequence shown here is derived from an EMBL/GenBank/DDBJ whole genome shotgun (WGS) entry which is preliminary data.</text>
</comment>
<reference evidence="1" key="1">
    <citation type="submission" date="2018-11" db="EMBL/GenBank/DDBJ databases">
        <authorList>
            <person name="Alioto T."/>
            <person name="Alioto T."/>
        </authorList>
    </citation>
    <scope>NUCLEOTIDE SEQUENCE</scope>
</reference>
<dbReference type="PANTHER" id="PTHR16897">
    <property type="entry name" value="OS10G0105400 PROTEIN"/>
    <property type="match status" value="1"/>
</dbReference>
<evidence type="ECO:0000313" key="1">
    <source>
        <dbReference type="EMBL" id="VDI60122.1"/>
    </source>
</evidence>
<dbReference type="AlphaFoldDB" id="A0A8B6G807"/>
<feature type="non-terminal residue" evidence="1">
    <location>
        <position position="1"/>
    </location>
</feature>
<dbReference type="OrthoDB" id="6141295at2759"/>
<gene>
    <name evidence="1" type="ORF">MGAL_10B064016</name>
</gene>
<sequence length="554" mass="63483">MRSPDSKAIIAYSDFISNRLTFKWTLKSGGYLKYINREAYNKVIRVSLKGKTHSQSYIFQWDLIKPYHQCVADKSKCSTPPVKTTDVTEKANVPISWDEWKDDMAGLHHYEYQVFELASDGSKLVQGTSMVAQDLNITTGDSVYRNESWTSWAVITLKTPGLYSTTLIVYDKALNYKATRCVILYDNQSKVDIMAGKRTIVEQSSKDTNYTWISVSDKNLKVSWTDRFINFRHKQNHWLGSVGSLSDVVGEYDDHYGKRSVDEIPNAHGVVRFEVKYEVYSPALSAQQAYTPTVDVLLQFGHINVPWNDGNRLDITVRAYDILEKFAEETIVVYKDVSPPRIENLWLSRGDNVNISVHSIEDFSKMTIEWEAFDFDSGLNQVEWRLFDNYTSNFILHGKAELHAQGMAQNLTICESKYEGEPRGSSCYCTMFHGCYHKHFHVKPKLAEIGKDAGLITGKDKGVHDSDYFIEIQVINNALIKTTAVKKITIDVSPPHEGTVHDGIRGDTEVDYQTDLHLDAHWEGFFDRESGVEFYRFIFADYCFTNEEFKNSNK</sequence>
<dbReference type="PANTHER" id="PTHR16897:SF2">
    <property type="entry name" value="OS03G0226600 PROTEIN"/>
    <property type="match status" value="1"/>
</dbReference>
<organism evidence="1 2">
    <name type="scientific">Mytilus galloprovincialis</name>
    <name type="common">Mediterranean mussel</name>
    <dbReference type="NCBI Taxonomy" id="29158"/>
    <lineage>
        <taxon>Eukaryota</taxon>
        <taxon>Metazoa</taxon>
        <taxon>Spiralia</taxon>
        <taxon>Lophotrochozoa</taxon>
        <taxon>Mollusca</taxon>
        <taxon>Bivalvia</taxon>
        <taxon>Autobranchia</taxon>
        <taxon>Pteriomorphia</taxon>
        <taxon>Mytilida</taxon>
        <taxon>Mytiloidea</taxon>
        <taxon>Mytilidae</taxon>
        <taxon>Mytilinae</taxon>
        <taxon>Mytilus</taxon>
    </lineage>
</organism>
<evidence type="ECO:0000313" key="2">
    <source>
        <dbReference type="Proteomes" id="UP000596742"/>
    </source>
</evidence>
<dbReference type="Proteomes" id="UP000596742">
    <property type="component" value="Unassembled WGS sequence"/>
</dbReference>
<proteinExistence type="predicted"/>
<dbReference type="EMBL" id="UYJE01008002">
    <property type="protein sequence ID" value="VDI60122.1"/>
    <property type="molecule type" value="Genomic_DNA"/>
</dbReference>
<accession>A0A8B6G807</accession>
<name>A0A8B6G807_MYTGA</name>
<protein>
    <submittedName>
        <fullName evidence="1">Uncharacterized protein</fullName>
    </submittedName>
</protein>